<feature type="transmembrane region" description="Helical" evidence="1">
    <location>
        <begin position="85"/>
        <end position="107"/>
    </location>
</feature>
<gene>
    <name evidence="2" type="ORF">METZ01_LOCUS358428</name>
</gene>
<organism evidence="2">
    <name type="scientific">marine metagenome</name>
    <dbReference type="NCBI Taxonomy" id="408172"/>
    <lineage>
        <taxon>unclassified sequences</taxon>
        <taxon>metagenomes</taxon>
        <taxon>ecological metagenomes</taxon>
    </lineage>
</organism>
<evidence type="ECO:0000256" key="1">
    <source>
        <dbReference type="SAM" id="Phobius"/>
    </source>
</evidence>
<sequence length="110" mass="12006">VKATCPECAHLVDLQLEDCPQCDHSPEQTFLSHAAVVFLPAILVFLFLPLWILNHTEPIKGTASKAHQAIAMPASAAGTYANDSAFMWLLLLSGMVPLIFLGIAIWFSEE</sequence>
<protein>
    <submittedName>
        <fullName evidence="2">Uncharacterized protein</fullName>
    </submittedName>
</protein>
<dbReference type="EMBL" id="UINC01126837">
    <property type="protein sequence ID" value="SVD05574.1"/>
    <property type="molecule type" value="Genomic_DNA"/>
</dbReference>
<feature type="transmembrane region" description="Helical" evidence="1">
    <location>
        <begin position="30"/>
        <end position="52"/>
    </location>
</feature>
<keyword evidence="1" id="KW-1133">Transmembrane helix</keyword>
<feature type="non-terminal residue" evidence="2">
    <location>
        <position position="1"/>
    </location>
</feature>
<dbReference type="AlphaFoldDB" id="A0A382S6Q5"/>
<proteinExistence type="predicted"/>
<name>A0A382S6Q5_9ZZZZ</name>
<accession>A0A382S6Q5</accession>
<reference evidence="2" key="1">
    <citation type="submission" date="2018-05" db="EMBL/GenBank/DDBJ databases">
        <authorList>
            <person name="Lanie J.A."/>
            <person name="Ng W.-L."/>
            <person name="Kazmierczak K.M."/>
            <person name="Andrzejewski T.M."/>
            <person name="Davidsen T.M."/>
            <person name="Wayne K.J."/>
            <person name="Tettelin H."/>
            <person name="Glass J.I."/>
            <person name="Rusch D."/>
            <person name="Podicherti R."/>
            <person name="Tsui H.-C.T."/>
            <person name="Winkler M.E."/>
        </authorList>
    </citation>
    <scope>NUCLEOTIDE SEQUENCE</scope>
</reference>
<keyword evidence="1" id="KW-0812">Transmembrane</keyword>
<evidence type="ECO:0000313" key="2">
    <source>
        <dbReference type="EMBL" id="SVD05574.1"/>
    </source>
</evidence>
<keyword evidence="1" id="KW-0472">Membrane</keyword>